<organism evidence="1 2">
    <name type="scientific">Laribacter hongkongensis</name>
    <dbReference type="NCBI Taxonomy" id="168471"/>
    <lineage>
        <taxon>Bacteria</taxon>
        <taxon>Pseudomonadati</taxon>
        <taxon>Pseudomonadota</taxon>
        <taxon>Betaproteobacteria</taxon>
        <taxon>Neisseriales</taxon>
        <taxon>Aquaspirillaceae</taxon>
        <taxon>Laribacter</taxon>
    </lineage>
</organism>
<dbReference type="OrthoDB" id="8613588at2"/>
<sequence>MNMLHSRESNDQATWSRLIATSHTQDGLTIADIRAKAMRSLERFQRATMQRIAVTGISLPPAIEFTGTEEGNMVVGGRHPEADLIDAEICCDIQLAQYFKEVEVEFELLRALECEAHGTTRQMDERFHLGLTSTGPVVYFGR</sequence>
<dbReference type="EMBL" id="CP022115">
    <property type="protein sequence ID" value="ASJ23221.1"/>
    <property type="molecule type" value="Genomic_DNA"/>
</dbReference>
<dbReference type="RefSeq" id="WP_088859974.1">
    <property type="nucleotide sequence ID" value="NZ_CP022115.1"/>
</dbReference>
<dbReference type="Proteomes" id="UP000197424">
    <property type="component" value="Chromosome"/>
</dbReference>
<evidence type="ECO:0000313" key="2">
    <source>
        <dbReference type="Proteomes" id="UP000197424"/>
    </source>
</evidence>
<name>A0A248LFF2_9NEIS</name>
<accession>A0A248LFF2</accession>
<protein>
    <submittedName>
        <fullName evidence="1">Uncharacterized protein</fullName>
    </submittedName>
</protein>
<gene>
    <name evidence="1" type="ORF">LHGZ1_0390</name>
</gene>
<evidence type="ECO:0000313" key="1">
    <source>
        <dbReference type="EMBL" id="ASJ23221.1"/>
    </source>
</evidence>
<dbReference type="AlphaFoldDB" id="A0A248LFF2"/>
<proteinExistence type="predicted"/>
<reference evidence="2" key="1">
    <citation type="submission" date="2017-06" db="EMBL/GenBank/DDBJ databases">
        <title>Whole genome sequence of Laribacter hongkongensis LHGZ1.</title>
        <authorList>
            <person name="Chen D."/>
            <person name="Wu H."/>
            <person name="Chen J."/>
        </authorList>
    </citation>
    <scope>NUCLEOTIDE SEQUENCE [LARGE SCALE GENOMIC DNA]</scope>
    <source>
        <strain evidence="2">LHGZ1</strain>
    </source>
</reference>